<gene>
    <name evidence="1" type="ORF">TNCT_269281</name>
</gene>
<name>A0A8X6I1M9_TRICU</name>
<dbReference type="EMBL" id="BMAO01009677">
    <property type="protein sequence ID" value="GFR32570.1"/>
    <property type="molecule type" value="Genomic_DNA"/>
</dbReference>
<reference evidence="1" key="1">
    <citation type="submission" date="2020-07" db="EMBL/GenBank/DDBJ databases">
        <title>Multicomponent nature underlies the extraordinary mechanical properties of spider dragline silk.</title>
        <authorList>
            <person name="Kono N."/>
            <person name="Nakamura H."/>
            <person name="Mori M."/>
            <person name="Yoshida Y."/>
            <person name="Ohtoshi R."/>
            <person name="Malay A.D."/>
            <person name="Moran D.A.P."/>
            <person name="Tomita M."/>
            <person name="Numata K."/>
            <person name="Arakawa K."/>
        </authorList>
    </citation>
    <scope>NUCLEOTIDE SEQUENCE</scope>
</reference>
<evidence type="ECO:0000313" key="1">
    <source>
        <dbReference type="EMBL" id="GFR32570.1"/>
    </source>
</evidence>
<comment type="caution">
    <text evidence="1">The sequence shown here is derived from an EMBL/GenBank/DDBJ whole genome shotgun (WGS) entry which is preliminary data.</text>
</comment>
<dbReference type="AlphaFoldDB" id="A0A8X6I1M9"/>
<sequence length="85" mass="9461">MTKILGDCVWTKTGTKVIDKENKGVLVGLSVPTWRIKIIMPRNSDRIKRSKPNVDNITAAAEAVLKDEVLVRIAVRQFGVSRTTL</sequence>
<dbReference type="Proteomes" id="UP000887116">
    <property type="component" value="Unassembled WGS sequence"/>
</dbReference>
<organism evidence="1 2">
    <name type="scientific">Trichonephila clavata</name>
    <name type="common">Joro spider</name>
    <name type="synonym">Nephila clavata</name>
    <dbReference type="NCBI Taxonomy" id="2740835"/>
    <lineage>
        <taxon>Eukaryota</taxon>
        <taxon>Metazoa</taxon>
        <taxon>Ecdysozoa</taxon>
        <taxon>Arthropoda</taxon>
        <taxon>Chelicerata</taxon>
        <taxon>Arachnida</taxon>
        <taxon>Araneae</taxon>
        <taxon>Araneomorphae</taxon>
        <taxon>Entelegynae</taxon>
        <taxon>Araneoidea</taxon>
        <taxon>Nephilidae</taxon>
        <taxon>Trichonephila</taxon>
    </lineage>
</organism>
<dbReference type="OrthoDB" id="6729311at2759"/>
<protein>
    <submittedName>
        <fullName evidence="1">Uncharacterized protein</fullName>
    </submittedName>
</protein>
<proteinExistence type="predicted"/>
<keyword evidence="2" id="KW-1185">Reference proteome</keyword>
<evidence type="ECO:0000313" key="2">
    <source>
        <dbReference type="Proteomes" id="UP000887116"/>
    </source>
</evidence>
<accession>A0A8X6I1M9</accession>